<evidence type="ECO:0000259" key="8">
    <source>
        <dbReference type="Pfam" id="PF02687"/>
    </source>
</evidence>
<dbReference type="GO" id="GO:0005886">
    <property type="term" value="C:plasma membrane"/>
    <property type="evidence" value="ECO:0007669"/>
    <property type="project" value="UniProtKB-SubCell"/>
</dbReference>
<dbReference type="InterPro" id="IPR003838">
    <property type="entry name" value="ABC3_permease_C"/>
</dbReference>
<dbReference type="PANTHER" id="PTHR30572">
    <property type="entry name" value="MEMBRANE COMPONENT OF TRANSPORTER-RELATED"/>
    <property type="match status" value="1"/>
</dbReference>
<proteinExistence type="inferred from homology"/>
<dbReference type="InterPro" id="IPR025857">
    <property type="entry name" value="MacB_PCD"/>
</dbReference>
<comment type="caution">
    <text evidence="10">The sequence shown here is derived from an EMBL/GenBank/DDBJ whole genome shotgun (WGS) entry which is preliminary data.</text>
</comment>
<evidence type="ECO:0000256" key="1">
    <source>
        <dbReference type="ARBA" id="ARBA00004651"/>
    </source>
</evidence>
<evidence type="ECO:0000256" key="2">
    <source>
        <dbReference type="ARBA" id="ARBA00022475"/>
    </source>
</evidence>
<gene>
    <name evidence="10" type="ORF">HYR64_09685</name>
</gene>
<dbReference type="EMBL" id="JACOSL010000059">
    <property type="protein sequence ID" value="MBI1757363.1"/>
    <property type="molecule type" value="Genomic_DNA"/>
</dbReference>
<reference evidence="10" key="1">
    <citation type="submission" date="2020-07" db="EMBL/GenBank/DDBJ databases">
        <title>Huge and variable diversity of episymbiotic CPR bacteria and DPANN archaea in groundwater ecosystems.</title>
        <authorList>
            <person name="He C.Y."/>
            <person name="Keren R."/>
            <person name="Whittaker M."/>
            <person name="Farag I.F."/>
            <person name="Doudna J."/>
            <person name="Cate J.H.D."/>
            <person name="Banfield J.F."/>
        </authorList>
    </citation>
    <scope>NUCLEOTIDE SEQUENCE</scope>
    <source>
        <strain evidence="10">NC_groundwater_17_Pr7_B-0.1um_64_12</strain>
    </source>
</reference>
<evidence type="ECO:0000256" key="3">
    <source>
        <dbReference type="ARBA" id="ARBA00022692"/>
    </source>
</evidence>
<feature type="transmembrane region" description="Helical" evidence="7">
    <location>
        <begin position="379"/>
        <end position="398"/>
    </location>
</feature>
<comment type="similarity">
    <text evidence="6">Belongs to the ABC-4 integral membrane protein family.</text>
</comment>
<organism evidence="10 11">
    <name type="scientific">Fimbriimonas ginsengisoli</name>
    <dbReference type="NCBI Taxonomy" id="1005039"/>
    <lineage>
        <taxon>Bacteria</taxon>
        <taxon>Bacillati</taxon>
        <taxon>Armatimonadota</taxon>
        <taxon>Fimbriimonadia</taxon>
        <taxon>Fimbriimonadales</taxon>
        <taxon>Fimbriimonadaceae</taxon>
        <taxon>Fimbriimonas</taxon>
    </lineage>
</organism>
<accession>A0A931PUG0</accession>
<name>A0A931PUG0_FIMGI</name>
<evidence type="ECO:0000256" key="6">
    <source>
        <dbReference type="ARBA" id="ARBA00038076"/>
    </source>
</evidence>
<comment type="subcellular location">
    <subcellularLocation>
        <location evidence="1">Cell membrane</location>
        <topology evidence="1">Multi-pass membrane protein</topology>
    </subcellularLocation>
</comment>
<feature type="domain" description="MacB-like periplasmic core" evidence="9">
    <location>
        <begin position="21"/>
        <end position="252"/>
    </location>
</feature>
<keyword evidence="3 7" id="KW-0812">Transmembrane</keyword>
<evidence type="ECO:0000313" key="10">
    <source>
        <dbReference type="EMBL" id="MBI1757363.1"/>
    </source>
</evidence>
<keyword evidence="4 7" id="KW-1133">Transmembrane helix</keyword>
<evidence type="ECO:0000256" key="4">
    <source>
        <dbReference type="ARBA" id="ARBA00022989"/>
    </source>
</evidence>
<sequence length="415" mass="43792">MNFVSDLRLALRALSINKARTFLTMLGIVIGVAVVILVVAIGLGASKSVADQINSLGTNLLTVRQGPRRIRLTAVGRAGSGSQAANRLTVQDARVIGQLFPETISAVAPQVRGNVQVRLAGVDTSSSVVGTTPEYVSVNNAPVSLGRFFNSFENEGSVRVCVLGQALCEKLTGSRLTDLTGRTILVNRNSFLVIGILAPKGAASFGPDPDDVVVVPLTVAMERVLGTSRLDQIGVSCVTPEVMPLAQQQINALLRIRHHLRPPFPESDDFQVMSQTDLLTRSQSVAQTMTMMLTAVAVISLVVGGIGIMNIMLVSVTERTREIGIRKAVGATPRDILLQFLIEASIIAMIGGLVGVVLGVGSSALLAKIAGWETVISPIALVLALVVSAGVGLFFGIYPASKASRLNPIQALRYE</sequence>
<feature type="transmembrane region" description="Helical" evidence="7">
    <location>
        <begin position="21"/>
        <end position="45"/>
    </location>
</feature>
<feature type="domain" description="ABC3 transporter permease C-terminal" evidence="8">
    <location>
        <begin position="296"/>
        <end position="408"/>
    </location>
</feature>
<protein>
    <submittedName>
        <fullName evidence="10">ABC transporter permease</fullName>
    </submittedName>
</protein>
<keyword evidence="5 7" id="KW-0472">Membrane</keyword>
<evidence type="ECO:0000259" key="9">
    <source>
        <dbReference type="Pfam" id="PF12704"/>
    </source>
</evidence>
<dbReference type="PANTHER" id="PTHR30572:SF4">
    <property type="entry name" value="ABC TRANSPORTER PERMEASE YTRF"/>
    <property type="match status" value="1"/>
</dbReference>
<dbReference type="Pfam" id="PF12704">
    <property type="entry name" value="MacB_PCD"/>
    <property type="match status" value="1"/>
</dbReference>
<evidence type="ECO:0000256" key="5">
    <source>
        <dbReference type="ARBA" id="ARBA00023136"/>
    </source>
</evidence>
<dbReference type="InterPro" id="IPR050250">
    <property type="entry name" value="Macrolide_Exporter_MacB"/>
</dbReference>
<dbReference type="Proteomes" id="UP000727962">
    <property type="component" value="Unassembled WGS sequence"/>
</dbReference>
<feature type="transmembrane region" description="Helical" evidence="7">
    <location>
        <begin position="291"/>
        <end position="316"/>
    </location>
</feature>
<dbReference type="AlphaFoldDB" id="A0A931PUG0"/>
<feature type="transmembrane region" description="Helical" evidence="7">
    <location>
        <begin position="336"/>
        <end position="359"/>
    </location>
</feature>
<evidence type="ECO:0000256" key="7">
    <source>
        <dbReference type="SAM" id="Phobius"/>
    </source>
</evidence>
<dbReference type="GO" id="GO:0022857">
    <property type="term" value="F:transmembrane transporter activity"/>
    <property type="evidence" value="ECO:0007669"/>
    <property type="project" value="TreeGrafter"/>
</dbReference>
<dbReference type="Pfam" id="PF02687">
    <property type="entry name" value="FtsX"/>
    <property type="match status" value="1"/>
</dbReference>
<keyword evidence="2" id="KW-1003">Cell membrane</keyword>
<evidence type="ECO:0000313" key="11">
    <source>
        <dbReference type="Proteomes" id="UP000727962"/>
    </source>
</evidence>